<feature type="transmembrane region" description="Helical" evidence="5">
    <location>
        <begin position="156"/>
        <end position="178"/>
    </location>
</feature>
<dbReference type="VEuPathDB" id="FungiDB:HMPREF1541_03505"/>
<keyword evidence="2 5" id="KW-0812">Transmembrane</keyword>
<dbReference type="AlphaFoldDB" id="W2S0U1"/>
<accession>W2S0U1</accession>
<dbReference type="InParanoid" id="W2S0U1"/>
<evidence type="ECO:0008006" key="8">
    <source>
        <dbReference type="Google" id="ProtNLM"/>
    </source>
</evidence>
<dbReference type="PANTHER" id="PTHR31465:SF35">
    <property type="entry name" value="RTA1 DOMAIN PROTEIN-RELATED"/>
    <property type="match status" value="1"/>
</dbReference>
<proteinExistence type="predicted"/>
<evidence type="ECO:0000256" key="1">
    <source>
        <dbReference type="ARBA" id="ARBA00004141"/>
    </source>
</evidence>
<keyword evidence="3 5" id="KW-1133">Transmembrane helix</keyword>
<dbReference type="InterPro" id="IPR007568">
    <property type="entry name" value="RTA1"/>
</dbReference>
<dbReference type="Proteomes" id="UP000030752">
    <property type="component" value="Unassembled WGS sequence"/>
</dbReference>
<dbReference type="FunCoup" id="W2S0U1">
    <property type="interactions" value="35"/>
</dbReference>
<feature type="transmembrane region" description="Helical" evidence="5">
    <location>
        <begin position="12"/>
        <end position="34"/>
    </location>
</feature>
<dbReference type="HOGENOM" id="CLU_033465_3_1_1"/>
<keyword evidence="7" id="KW-1185">Reference proteome</keyword>
<feature type="transmembrane region" description="Helical" evidence="5">
    <location>
        <begin position="118"/>
        <end position="136"/>
    </location>
</feature>
<evidence type="ECO:0000256" key="3">
    <source>
        <dbReference type="ARBA" id="ARBA00022989"/>
    </source>
</evidence>
<protein>
    <recommendedName>
        <fullName evidence="8">RTA1 domain protein</fullName>
    </recommendedName>
</protein>
<feature type="transmembrane region" description="Helical" evidence="5">
    <location>
        <begin position="235"/>
        <end position="254"/>
    </location>
</feature>
<evidence type="ECO:0000256" key="4">
    <source>
        <dbReference type="ARBA" id="ARBA00023136"/>
    </source>
</evidence>
<evidence type="ECO:0000256" key="5">
    <source>
        <dbReference type="SAM" id="Phobius"/>
    </source>
</evidence>
<sequence length="280" mass="31639">MSSNEPVEYVLWSYTPSVAGGVIASLVFCALFLFHSWRLFRTKLWFCTPFVVGALFETIGYAARAAAANDSESITPYVIQSLLILLAPILFAASIYMILGRLIRMVEGERYSMVRVKWLTKIFVSGDVLCFLMQSTGGGLMAKAENQDNVDMAENIILGGLVLQILIFGFFVVVASVFHKRLAHNPTPASYDMNWKRFMLALYTVSALITARNFARCVEYGMGKEGYLLQNEWCLYIYDFLLMFICLIVSIIWYKLSAQDTRVRGNNMHSLGQQNYGPNK</sequence>
<dbReference type="STRING" id="1220924.W2S0U1"/>
<dbReference type="GeneID" id="19970844"/>
<dbReference type="eggNOG" id="ENOG502QURG">
    <property type="taxonomic scope" value="Eukaryota"/>
</dbReference>
<reference evidence="6 7" key="1">
    <citation type="submission" date="2013-03" db="EMBL/GenBank/DDBJ databases">
        <title>The Genome Sequence of Phialophora europaea CBS 101466.</title>
        <authorList>
            <consortium name="The Broad Institute Genomics Platform"/>
            <person name="Cuomo C."/>
            <person name="de Hoog S."/>
            <person name="Gorbushina A."/>
            <person name="Walker B."/>
            <person name="Young S.K."/>
            <person name="Zeng Q."/>
            <person name="Gargeya S."/>
            <person name="Fitzgerald M."/>
            <person name="Haas B."/>
            <person name="Abouelleil A."/>
            <person name="Allen A.W."/>
            <person name="Alvarado L."/>
            <person name="Arachchi H.M."/>
            <person name="Berlin A.M."/>
            <person name="Chapman S.B."/>
            <person name="Gainer-Dewar J."/>
            <person name="Goldberg J."/>
            <person name="Griggs A."/>
            <person name="Gujja S."/>
            <person name="Hansen M."/>
            <person name="Howarth C."/>
            <person name="Imamovic A."/>
            <person name="Ireland A."/>
            <person name="Larimer J."/>
            <person name="McCowan C."/>
            <person name="Murphy C."/>
            <person name="Pearson M."/>
            <person name="Poon T.W."/>
            <person name="Priest M."/>
            <person name="Roberts A."/>
            <person name="Saif S."/>
            <person name="Shea T."/>
            <person name="Sisk P."/>
            <person name="Sykes S."/>
            <person name="Wortman J."/>
            <person name="Nusbaum C."/>
            <person name="Birren B."/>
        </authorList>
    </citation>
    <scope>NUCLEOTIDE SEQUENCE [LARGE SCALE GENOMIC DNA]</scope>
    <source>
        <strain evidence="6 7">CBS 101466</strain>
    </source>
</reference>
<name>W2S0U1_CYPE1</name>
<dbReference type="Pfam" id="PF04479">
    <property type="entry name" value="RTA1"/>
    <property type="match status" value="1"/>
</dbReference>
<dbReference type="PANTHER" id="PTHR31465">
    <property type="entry name" value="PROTEIN RTA1-RELATED"/>
    <property type="match status" value="1"/>
</dbReference>
<gene>
    <name evidence="6" type="ORF">HMPREF1541_03505</name>
</gene>
<evidence type="ECO:0000256" key="2">
    <source>
        <dbReference type="ARBA" id="ARBA00022692"/>
    </source>
</evidence>
<dbReference type="EMBL" id="KB822719">
    <property type="protein sequence ID" value="ETN41569.1"/>
    <property type="molecule type" value="Genomic_DNA"/>
</dbReference>
<feature type="transmembrane region" description="Helical" evidence="5">
    <location>
        <begin position="77"/>
        <end position="98"/>
    </location>
</feature>
<evidence type="ECO:0000313" key="7">
    <source>
        <dbReference type="Proteomes" id="UP000030752"/>
    </source>
</evidence>
<dbReference type="OrthoDB" id="3358017at2759"/>
<keyword evidence="4 5" id="KW-0472">Membrane</keyword>
<dbReference type="RefSeq" id="XP_008716078.1">
    <property type="nucleotide sequence ID" value="XM_008717856.1"/>
</dbReference>
<feature type="transmembrane region" description="Helical" evidence="5">
    <location>
        <begin position="198"/>
        <end position="215"/>
    </location>
</feature>
<feature type="transmembrane region" description="Helical" evidence="5">
    <location>
        <begin position="46"/>
        <end position="65"/>
    </location>
</feature>
<evidence type="ECO:0000313" key="6">
    <source>
        <dbReference type="EMBL" id="ETN41569.1"/>
    </source>
</evidence>
<organism evidence="6 7">
    <name type="scientific">Cyphellophora europaea (strain CBS 101466)</name>
    <name type="common">Phialophora europaea</name>
    <dbReference type="NCBI Taxonomy" id="1220924"/>
    <lineage>
        <taxon>Eukaryota</taxon>
        <taxon>Fungi</taxon>
        <taxon>Dikarya</taxon>
        <taxon>Ascomycota</taxon>
        <taxon>Pezizomycotina</taxon>
        <taxon>Eurotiomycetes</taxon>
        <taxon>Chaetothyriomycetidae</taxon>
        <taxon>Chaetothyriales</taxon>
        <taxon>Cyphellophoraceae</taxon>
        <taxon>Cyphellophora</taxon>
    </lineage>
</organism>
<comment type="subcellular location">
    <subcellularLocation>
        <location evidence="1">Membrane</location>
        <topology evidence="1">Multi-pass membrane protein</topology>
    </subcellularLocation>
</comment>
<dbReference type="GO" id="GO:0016020">
    <property type="term" value="C:membrane"/>
    <property type="evidence" value="ECO:0007669"/>
    <property type="project" value="UniProtKB-SubCell"/>
</dbReference>